<organism evidence="1 2">
    <name type="scientific">Phytophthora aleatoria</name>
    <dbReference type="NCBI Taxonomy" id="2496075"/>
    <lineage>
        <taxon>Eukaryota</taxon>
        <taxon>Sar</taxon>
        <taxon>Stramenopiles</taxon>
        <taxon>Oomycota</taxon>
        <taxon>Peronosporomycetes</taxon>
        <taxon>Peronosporales</taxon>
        <taxon>Peronosporaceae</taxon>
        <taxon>Phytophthora</taxon>
    </lineage>
</organism>
<reference evidence="1" key="1">
    <citation type="submission" date="2021-01" db="EMBL/GenBank/DDBJ databases">
        <title>Phytophthora aleatoria, a newly-described species from Pinus radiata is distinct from Phytophthora cactorum isolates based on comparative genomics.</title>
        <authorList>
            <person name="Mcdougal R."/>
            <person name="Panda P."/>
            <person name="Williams N."/>
            <person name="Studholme D.J."/>
        </authorList>
    </citation>
    <scope>NUCLEOTIDE SEQUENCE</scope>
    <source>
        <strain evidence="1">NZFS 4037</strain>
    </source>
</reference>
<accession>A0A8J5IRS5</accession>
<comment type="caution">
    <text evidence="1">The sequence shown here is derived from an EMBL/GenBank/DDBJ whole genome shotgun (WGS) entry which is preliminary data.</text>
</comment>
<evidence type="ECO:0000313" key="1">
    <source>
        <dbReference type="EMBL" id="KAG6961326.1"/>
    </source>
</evidence>
<dbReference type="EMBL" id="JAENGY010000512">
    <property type="protein sequence ID" value="KAG6961326.1"/>
    <property type="molecule type" value="Genomic_DNA"/>
</dbReference>
<evidence type="ECO:0000313" key="2">
    <source>
        <dbReference type="Proteomes" id="UP000709295"/>
    </source>
</evidence>
<sequence>MMPLMPLLDCLQSDGSLDLSAIPSEYRVVQIGTLSGDRVKMMCTKAAAVIKAKFATPPLMCEKKYFTFPSKPDLSTKNTERHRPRECWKVKHVTRCSTV</sequence>
<protein>
    <submittedName>
        <fullName evidence="1">Uncharacterized protein</fullName>
    </submittedName>
</protein>
<proteinExistence type="predicted"/>
<dbReference type="Proteomes" id="UP000709295">
    <property type="component" value="Unassembled WGS sequence"/>
</dbReference>
<dbReference type="AlphaFoldDB" id="A0A8J5IRS5"/>
<name>A0A8J5IRS5_9STRA</name>
<gene>
    <name evidence="1" type="ORF">JG688_00009169</name>
</gene>
<keyword evidence="2" id="KW-1185">Reference proteome</keyword>